<evidence type="ECO:0000313" key="3">
    <source>
        <dbReference type="Proteomes" id="UP000095283"/>
    </source>
</evidence>
<dbReference type="WBParaSite" id="Hba_17247">
    <property type="protein sequence ID" value="Hba_17247"/>
    <property type="gene ID" value="Hba_17247"/>
</dbReference>
<feature type="domain" description="Tc1-like transposase DDE" evidence="2">
    <location>
        <begin position="47"/>
        <end position="146"/>
    </location>
</feature>
<keyword evidence="3" id="KW-1185">Reference proteome</keyword>
<dbReference type="InterPro" id="IPR036397">
    <property type="entry name" value="RNaseH_sf"/>
</dbReference>
<name>A0A1I7XIC8_HETBA</name>
<evidence type="ECO:0000256" key="1">
    <source>
        <dbReference type="SAM" id="MobiDB-lite"/>
    </source>
</evidence>
<dbReference type="AlphaFoldDB" id="A0A1I7XIC8"/>
<sequence length="161" mass="18294">MVKDFAGPKYSSDATWESDEKKLNLDDPDGCHSYWRDLLWGAFSGMGLVDLAFVSTKMNSADYQDVLGDRLVPYLQRFPSVSFTFQQDNATIHATRSTKTWLEDNDVATAGWPSSSPDLNPMENLWAILVRRIYADNRQFEIAKDLQSVICKAWSEVVKNC</sequence>
<reference evidence="4" key="1">
    <citation type="submission" date="2016-11" db="UniProtKB">
        <authorList>
            <consortium name="WormBaseParasite"/>
        </authorList>
    </citation>
    <scope>IDENTIFICATION</scope>
</reference>
<proteinExistence type="predicted"/>
<protein>
    <submittedName>
        <fullName evidence="4">DDE_3 domain-containing protein</fullName>
    </submittedName>
</protein>
<feature type="region of interest" description="Disordered" evidence="1">
    <location>
        <begin position="1"/>
        <end position="22"/>
    </location>
</feature>
<dbReference type="Proteomes" id="UP000095283">
    <property type="component" value="Unplaced"/>
</dbReference>
<evidence type="ECO:0000259" key="2">
    <source>
        <dbReference type="Pfam" id="PF13358"/>
    </source>
</evidence>
<dbReference type="GO" id="GO:0003676">
    <property type="term" value="F:nucleic acid binding"/>
    <property type="evidence" value="ECO:0007669"/>
    <property type="project" value="InterPro"/>
</dbReference>
<accession>A0A1I7XIC8</accession>
<dbReference type="Gene3D" id="3.30.420.10">
    <property type="entry name" value="Ribonuclease H-like superfamily/Ribonuclease H"/>
    <property type="match status" value="1"/>
</dbReference>
<evidence type="ECO:0000313" key="4">
    <source>
        <dbReference type="WBParaSite" id="Hba_17247"/>
    </source>
</evidence>
<organism evidence="3 4">
    <name type="scientific">Heterorhabditis bacteriophora</name>
    <name type="common">Entomopathogenic nematode worm</name>
    <dbReference type="NCBI Taxonomy" id="37862"/>
    <lineage>
        <taxon>Eukaryota</taxon>
        <taxon>Metazoa</taxon>
        <taxon>Ecdysozoa</taxon>
        <taxon>Nematoda</taxon>
        <taxon>Chromadorea</taxon>
        <taxon>Rhabditida</taxon>
        <taxon>Rhabditina</taxon>
        <taxon>Rhabditomorpha</taxon>
        <taxon>Strongyloidea</taxon>
        <taxon>Heterorhabditidae</taxon>
        <taxon>Heterorhabditis</taxon>
    </lineage>
</organism>
<dbReference type="InterPro" id="IPR038717">
    <property type="entry name" value="Tc1-like_DDE_dom"/>
</dbReference>
<dbReference type="Pfam" id="PF13358">
    <property type="entry name" value="DDE_3"/>
    <property type="match status" value="1"/>
</dbReference>